<evidence type="ECO:0000313" key="6">
    <source>
        <dbReference type="EMBL" id="GAD67500.1"/>
    </source>
</evidence>
<dbReference type="Gene3D" id="1.20.120.1630">
    <property type="match status" value="1"/>
</dbReference>
<feature type="transmembrane region" description="Helical" evidence="5">
    <location>
        <begin position="94"/>
        <end position="121"/>
    </location>
</feature>
<evidence type="ECO:0000256" key="1">
    <source>
        <dbReference type="ARBA" id="ARBA00004127"/>
    </source>
</evidence>
<dbReference type="PANTHER" id="PTHR12714">
    <property type="entry name" value="PROTEIN-S ISOPRENYLCYSTEINE O-METHYLTRANSFERASE"/>
    <property type="match status" value="1"/>
</dbReference>
<feature type="transmembrane region" description="Helical" evidence="5">
    <location>
        <begin position="39"/>
        <end position="59"/>
    </location>
</feature>
<dbReference type="GO" id="GO:0016740">
    <property type="term" value="F:transferase activity"/>
    <property type="evidence" value="ECO:0007669"/>
    <property type="project" value="UniProtKB-ARBA"/>
</dbReference>
<keyword evidence="7" id="KW-1185">Reference proteome</keyword>
<sequence length="155" mass="17891">MSIHKLELRIPPVALFIVWLILMERFASVMTFASVSLPFTWLVATICVVLAGYVGLAGIHEFRKMQTTVNPVKPESASRVVDSGIFAYSRNPMYLGLVILLFGAGYWLENTVALVMPYFFILYMNRFQIEPEERVLGRLFGEEYKSYLSRVRRWI</sequence>
<evidence type="ECO:0000256" key="2">
    <source>
        <dbReference type="ARBA" id="ARBA00022692"/>
    </source>
</evidence>
<organism evidence="6 7">
    <name type="scientific">Vibrio proteolyticus NBRC 13287</name>
    <dbReference type="NCBI Taxonomy" id="1219065"/>
    <lineage>
        <taxon>Bacteria</taxon>
        <taxon>Pseudomonadati</taxon>
        <taxon>Pseudomonadota</taxon>
        <taxon>Gammaproteobacteria</taxon>
        <taxon>Vibrionales</taxon>
        <taxon>Vibrionaceae</taxon>
        <taxon>Vibrio</taxon>
    </lineage>
</organism>
<gene>
    <name evidence="6" type="ORF">VPR01S_08_00820</name>
</gene>
<dbReference type="RefSeq" id="WP_021705471.1">
    <property type="nucleotide sequence ID" value="NZ_BATJ01000008.1"/>
</dbReference>
<dbReference type="Pfam" id="PF04191">
    <property type="entry name" value="PEMT"/>
    <property type="match status" value="1"/>
</dbReference>
<accession>U3A1D4</accession>
<dbReference type="GO" id="GO:0012505">
    <property type="term" value="C:endomembrane system"/>
    <property type="evidence" value="ECO:0007669"/>
    <property type="project" value="UniProtKB-SubCell"/>
</dbReference>
<keyword evidence="2 5" id="KW-0812">Transmembrane</keyword>
<evidence type="ECO:0000256" key="5">
    <source>
        <dbReference type="SAM" id="Phobius"/>
    </source>
</evidence>
<reference evidence="6 7" key="1">
    <citation type="submission" date="2013-09" db="EMBL/GenBank/DDBJ databases">
        <title>Whole genome shotgun sequence of Vibrio proteolyticus NBRC 13287.</title>
        <authorList>
            <person name="Isaki S."/>
            <person name="Hosoyama A."/>
            <person name="Numata M."/>
            <person name="Hashimoto M."/>
            <person name="Hosoyama Y."/>
            <person name="Tsuchikane K."/>
            <person name="Noguchi M."/>
            <person name="Hirakata S."/>
            <person name="Ichikawa N."/>
            <person name="Ohji S."/>
            <person name="Yamazoe A."/>
            <person name="Fujita N."/>
        </authorList>
    </citation>
    <scope>NUCLEOTIDE SEQUENCE [LARGE SCALE GENOMIC DNA]</scope>
    <source>
        <strain evidence="6 7">NBRC 13287</strain>
    </source>
</reference>
<protein>
    <recommendedName>
        <fullName evidence="8">Protein-S-isoprenylcysteine methyltransferase</fullName>
    </recommendedName>
</protein>
<evidence type="ECO:0000313" key="7">
    <source>
        <dbReference type="Proteomes" id="UP000016570"/>
    </source>
</evidence>
<dbReference type="AlphaFoldDB" id="U3A1D4"/>
<dbReference type="InterPro" id="IPR007318">
    <property type="entry name" value="Phopholipid_MeTrfase"/>
</dbReference>
<dbReference type="Proteomes" id="UP000016570">
    <property type="component" value="Unassembled WGS sequence"/>
</dbReference>
<dbReference type="PANTHER" id="PTHR12714:SF24">
    <property type="entry name" value="SLR1182 PROTEIN"/>
    <property type="match status" value="1"/>
</dbReference>
<evidence type="ECO:0008006" key="8">
    <source>
        <dbReference type="Google" id="ProtNLM"/>
    </source>
</evidence>
<dbReference type="EMBL" id="BATJ01000008">
    <property type="protein sequence ID" value="GAD67500.1"/>
    <property type="molecule type" value="Genomic_DNA"/>
</dbReference>
<comment type="subcellular location">
    <subcellularLocation>
        <location evidence="1">Endomembrane system</location>
        <topology evidence="1">Multi-pass membrane protein</topology>
    </subcellularLocation>
</comment>
<keyword evidence="4 5" id="KW-0472">Membrane</keyword>
<feature type="transmembrane region" description="Helical" evidence="5">
    <location>
        <begin position="12"/>
        <end position="33"/>
    </location>
</feature>
<comment type="caution">
    <text evidence="6">The sequence shown here is derived from an EMBL/GenBank/DDBJ whole genome shotgun (WGS) entry which is preliminary data.</text>
</comment>
<dbReference type="STRING" id="1219065.VPR01S_08_00820"/>
<proteinExistence type="predicted"/>
<evidence type="ECO:0000256" key="3">
    <source>
        <dbReference type="ARBA" id="ARBA00022989"/>
    </source>
</evidence>
<dbReference type="eggNOG" id="COG2020">
    <property type="taxonomic scope" value="Bacteria"/>
</dbReference>
<evidence type="ECO:0000256" key="4">
    <source>
        <dbReference type="ARBA" id="ARBA00023136"/>
    </source>
</evidence>
<keyword evidence="3 5" id="KW-1133">Transmembrane helix</keyword>
<name>U3A1D4_VIBPR</name>